<keyword evidence="1" id="KW-1133">Transmembrane helix</keyword>
<protein>
    <submittedName>
        <fullName evidence="2">Uncharacterized protein</fullName>
    </submittedName>
</protein>
<feature type="transmembrane region" description="Helical" evidence="1">
    <location>
        <begin position="12"/>
        <end position="32"/>
    </location>
</feature>
<dbReference type="AlphaFoldDB" id="F7PMP3"/>
<keyword evidence="1" id="KW-0472">Membrane</keyword>
<evidence type="ECO:0000313" key="3">
    <source>
        <dbReference type="Proteomes" id="UP000003861"/>
    </source>
</evidence>
<evidence type="ECO:0000313" key="2">
    <source>
        <dbReference type="EMBL" id="ERJ07451.1"/>
    </source>
</evidence>
<comment type="caution">
    <text evidence="2">The sequence shown here is derived from an EMBL/GenBank/DDBJ whole genome shotgun (WGS) entry which is preliminary data.</text>
</comment>
<reference evidence="2 3" key="2">
    <citation type="journal article" date="2013" name="PLoS ONE">
        <title>INDIGO - INtegrated Data Warehouse of MIcrobial GenOmes with Examples from the Red Sea Extremophiles.</title>
        <authorList>
            <person name="Alam I."/>
            <person name="Antunes A."/>
            <person name="Kamau A.A."/>
            <person name="Ba Alawi W."/>
            <person name="Kalkatawi M."/>
            <person name="Stingl U."/>
            <person name="Bajic V.B."/>
        </authorList>
    </citation>
    <scope>NUCLEOTIDE SEQUENCE [LARGE SCALE GENOMIC DNA]</scope>
    <source>
        <strain evidence="2 3">SARL4B</strain>
    </source>
</reference>
<accession>F7PMP3</accession>
<dbReference type="Proteomes" id="UP000003861">
    <property type="component" value="Unassembled WGS sequence"/>
</dbReference>
<proteinExistence type="predicted"/>
<organism evidence="2 3">
    <name type="scientific">Halorhabdus tiamatea SARL4B</name>
    <dbReference type="NCBI Taxonomy" id="1033806"/>
    <lineage>
        <taxon>Archaea</taxon>
        <taxon>Methanobacteriati</taxon>
        <taxon>Methanobacteriota</taxon>
        <taxon>Stenosarchaea group</taxon>
        <taxon>Halobacteria</taxon>
        <taxon>Halobacteriales</taxon>
        <taxon>Haloarculaceae</taxon>
        <taxon>Halorhabdus</taxon>
    </lineage>
</organism>
<evidence type="ECO:0000256" key="1">
    <source>
        <dbReference type="SAM" id="Phobius"/>
    </source>
</evidence>
<sequence length="51" mass="5546">MGLLGDLLDLCLFLMIGLPIGGSMMLLGVIMYPIDRGGMYKAGEDMFDSFL</sequence>
<name>F7PMP3_9EURY</name>
<gene>
    <name evidence="2" type="ORF">HLRTI_000493</name>
</gene>
<keyword evidence="1" id="KW-0812">Transmembrane</keyword>
<dbReference type="EMBL" id="AFNT02000003">
    <property type="protein sequence ID" value="ERJ07451.1"/>
    <property type="molecule type" value="Genomic_DNA"/>
</dbReference>
<reference evidence="2 3" key="1">
    <citation type="journal article" date="2011" name="J. Bacteriol.">
        <title>Genome sequence of Halorhabdus tiamatea, the first archaeon isolated from a deep-sea anoxic brine lake.</title>
        <authorList>
            <person name="Antunes A."/>
            <person name="Alam I."/>
            <person name="Bajic V.B."/>
            <person name="Stingl U."/>
        </authorList>
    </citation>
    <scope>NUCLEOTIDE SEQUENCE [LARGE SCALE GENOMIC DNA]</scope>
    <source>
        <strain evidence="2 3">SARL4B</strain>
    </source>
</reference>